<dbReference type="AlphaFoldDB" id="A0A6G3XW71"/>
<feature type="non-terminal residue" evidence="2">
    <location>
        <position position="41"/>
    </location>
</feature>
<gene>
    <name evidence="2" type="ORF">G3M58_86735</name>
</gene>
<dbReference type="InterPro" id="IPR003325">
    <property type="entry name" value="TerD"/>
</dbReference>
<reference evidence="2" key="1">
    <citation type="submission" date="2020-01" db="EMBL/GenBank/DDBJ databases">
        <title>Insect and environment-associated Actinomycetes.</title>
        <authorList>
            <person name="Currrie C."/>
            <person name="Chevrette M."/>
            <person name="Carlson C."/>
            <person name="Stubbendieck R."/>
            <person name="Wendt-Pienkowski E."/>
        </authorList>
    </citation>
    <scope>NUCLEOTIDE SEQUENCE</scope>
    <source>
        <strain evidence="2">SID7499</strain>
    </source>
</reference>
<proteinExistence type="predicted"/>
<dbReference type="EMBL" id="JAAGMN010009270">
    <property type="protein sequence ID" value="NEE21750.1"/>
    <property type="molecule type" value="Genomic_DNA"/>
</dbReference>
<dbReference type="Pfam" id="PF02342">
    <property type="entry name" value="TerD"/>
    <property type="match status" value="1"/>
</dbReference>
<feature type="domain" description="TerD" evidence="1">
    <location>
        <begin position="1"/>
        <end position="41"/>
    </location>
</feature>
<organism evidence="2">
    <name type="scientific">Streptomyces sp. SID7499</name>
    <dbReference type="NCBI Taxonomy" id="2706086"/>
    <lineage>
        <taxon>Bacteria</taxon>
        <taxon>Bacillati</taxon>
        <taxon>Actinomycetota</taxon>
        <taxon>Actinomycetes</taxon>
        <taxon>Kitasatosporales</taxon>
        <taxon>Streptomycetaceae</taxon>
        <taxon>Streptomyces</taxon>
    </lineage>
</organism>
<name>A0A6G3XW71_9ACTN</name>
<sequence length="41" mass="4165">MGVSLAKGGNVSLSKEAPGLTAILVGLGWDVRTTTGTDYDL</sequence>
<protein>
    <submittedName>
        <fullName evidence="2">TerD family protein</fullName>
    </submittedName>
</protein>
<evidence type="ECO:0000313" key="2">
    <source>
        <dbReference type="EMBL" id="NEE21750.1"/>
    </source>
</evidence>
<accession>A0A6G3XW71</accession>
<comment type="caution">
    <text evidence="2">The sequence shown here is derived from an EMBL/GenBank/DDBJ whole genome shotgun (WGS) entry which is preliminary data.</text>
</comment>
<evidence type="ECO:0000259" key="1">
    <source>
        <dbReference type="Pfam" id="PF02342"/>
    </source>
</evidence>